<dbReference type="CDD" id="cd00431">
    <property type="entry name" value="cysteine_hydrolases"/>
    <property type="match status" value="1"/>
</dbReference>
<evidence type="ECO:0000256" key="3">
    <source>
        <dbReference type="SAM" id="MobiDB-lite"/>
    </source>
</evidence>
<dbReference type="SUPFAM" id="SSF52499">
    <property type="entry name" value="Isochorismatase-like hydrolases"/>
    <property type="match status" value="1"/>
</dbReference>
<dbReference type="AlphaFoldDB" id="A0A2C5Y0P9"/>
<comment type="similarity">
    <text evidence="1">Belongs to the isochorismatase family.</text>
</comment>
<protein>
    <recommendedName>
        <fullName evidence="4">Isochorismatase-like domain-containing protein</fullName>
    </recommendedName>
</protein>
<evidence type="ECO:0000256" key="1">
    <source>
        <dbReference type="ARBA" id="ARBA00006336"/>
    </source>
</evidence>
<gene>
    <name evidence="5" type="ORF">CDD82_6376</name>
</gene>
<dbReference type="InterPro" id="IPR036380">
    <property type="entry name" value="Isochorismatase-like_sf"/>
</dbReference>
<reference evidence="5 6" key="1">
    <citation type="submission" date="2017-06" db="EMBL/GenBank/DDBJ databases">
        <title>Ant-infecting Ophiocordyceps genomes reveal a high diversity of potential behavioral manipulation genes and a possible major role for enterotoxins.</title>
        <authorList>
            <person name="De Bekker C."/>
            <person name="Evans H.C."/>
            <person name="Brachmann A."/>
            <person name="Hughes D.P."/>
        </authorList>
    </citation>
    <scope>NUCLEOTIDE SEQUENCE [LARGE SCALE GENOMIC DNA]</scope>
    <source>
        <strain evidence="5 6">1348a</strain>
    </source>
</reference>
<dbReference type="InterPro" id="IPR000868">
    <property type="entry name" value="Isochorismatase-like_dom"/>
</dbReference>
<evidence type="ECO:0000313" key="6">
    <source>
        <dbReference type="Proteomes" id="UP000224854"/>
    </source>
</evidence>
<feature type="compositionally biased region" description="Low complexity" evidence="3">
    <location>
        <begin position="99"/>
        <end position="115"/>
    </location>
</feature>
<name>A0A2C5Y0P9_9HYPO</name>
<dbReference type="OrthoDB" id="445341at2759"/>
<comment type="caution">
    <text evidence="5">The sequence shown here is derived from an EMBL/GenBank/DDBJ whole genome shotgun (WGS) entry which is preliminary data.</text>
</comment>
<feature type="region of interest" description="Disordered" evidence="3">
    <location>
        <begin position="81"/>
        <end position="157"/>
    </location>
</feature>
<dbReference type="InterPro" id="IPR050272">
    <property type="entry name" value="Isochorismatase-like_hydrls"/>
</dbReference>
<dbReference type="GO" id="GO:0016787">
    <property type="term" value="F:hydrolase activity"/>
    <property type="evidence" value="ECO:0007669"/>
    <property type="project" value="UniProtKB-KW"/>
</dbReference>
<evidence type="ECO:0000259" key="4">
    <source>
        <dbReference type="Pfam" id="PF00857"/>
    </source>
</evidence>
<dbReference type="EMBL" id="NJEU01000653">
    <property type="protein sequence ID" value="PHH71678.1"/>
    <property type="molecule type" value="Genomic_DNA"/>
</dbReference>
<organism evidence="5 6">
    <name type="scientific">Ophiocordyceps australis</name>
    <dbReference type="NCBI Taxonomy" id="1399860"/>
    <lineage>
        <taxon>Eukaryota</taxon>
        <taxon>Fungi</taxon>
        <taxon>Dikarya</taxon>
        <taxon>Ascomycota</taxon>
        <taxon>Pezizomycotina</taxon>
        <taxon>Sordariomycetes</taxon>
        <taxon>Hypocreomycetidae</taxon>
        <taxon>Hypocreales</taxon>
        <taxon>Ophiocordycipitaceae</taxon>
        <taxon>Ophiocordyceps</taxon>
    </lineage>
</organism>
<keyword evidence="2" id="KW-0378">Hydrolase</keyword>
<dbReference type="Proteomes" id="UP000224854">
    <property type="component" value="Unassembled WGS sequence"/>
</dbReference>
<dbReference type="PANTHER" id="PTHR43540">
    <property type="entry name" value="PEROXYUREIDOACRYLATE/UREIDOACRYLATE AMIDOHYDROLASE-RELATED"/>
    <property type="match status" value="1"/>
</dbReference>
<feature type="compositionally biased region" description="Basic and acidic residues" evidence="3">
    <location>
        <begin position="140"/>
        <end position="151"/>
    </location>
</feature>
<evidence type="ECO:0000256" key="2">
    <source>
        <dbReference type="ARBA" id="ARBA00022801"/>
    </source>
</evidence>
<dbReference type="Pfam" id="PF00857">
    <property type="entry name" value="Isochorismatase"/>
    <property type="match status" value="1"/>
</dbReference>
<accession>A0A2C5Y0P9</accession>
<sequence length="255" mass="27281">MFAFDAAALPQLKTRRALVVIDLQNDFVGRDAVLPVTDPPHLVGRTLELVEGFRAAAAGDVVWVRSVFDAPRPVDEEPIVACDASPPFSQRHQSRVSSRRSAASSCSSSQGAVRSSRADGEAPRRSRDGSPRGAQSTSRGRRDAQDQKPDDEAPCPDAEAFLSHSSPACVQPWTCGAEFPRAVARAIRPRDTVLCKSGYSAFFSTGLLRLLRAKMVMHVFICGSLTNIGVHATAMDAAGHGMAITLVEDCCGYGL</sequence>
<proteinExistence type="inferred from homology"/>
<feature type="compositionally biased region" description="Basic and acidic residues" evidence="3">
    <location>
        <begin position="116"/>
        <end position="130"/>
    </location>
</feature>
<feature type="domain" description="Isochorismatase-like" evidence="4">
    <location>
        <begin position="168"/>
        <end position="252"/>
    </location>
</feature>
<keyword evidence="6" id="KW-1185">Reference proteome</keyword>
<dbReference type="Gene3D" id="3.40.50.850">
    <property type="entry name" value="Isochorismatase-like"/>
    <property type="match status" value="1"/>
</dbReference>
<evidence type="ECO:0000313" key="5">
    <source>
        <dbReference type="EMBL" id="PHH71678.1"/>
    </source>
</evidence>